<dbReference type="PRINTS" id="PR00032">
    <property type="entry name" value="HTHARAC"/>
</dbReference>
<dbReference type="InterPro" id="IPR018062">
    <property type="entry name" value="HTH_AraC-typ_CS"/>
</dbReference>
<dbReference type="PROSITE" id="PS01124">
    <property type="entry name" value="HTH_ARAC_FAMILY_2"/>
    <property type="match status" value="1"/>
</dbReference>
<evidence type="ECO:0000256" key="3">
    <source>
        <dbReference type="ARBA" id="ARBA00023163"/>
    </source>
</evidence>
<reference evidence="6 7" key="1">
    <citation type="submission" date="2019-12" db="EMBL/GenBank/DDBJ databases">
        <title>complete genome sequences of Aeromonas caviae str. WP2-W18-ESBL-01 isolated from wastewater treatment plant effluent.</title>
        <authorList>
            <person name="Sekizuka T."/>
            <person name="Itokawa K."/>
            <person name="Yatsu K."/>
            <person name="Inamine Y."/>
            <person name="Kuroda M."/>
        </authorList>
    </citation>
    <scope>NUCLEOTIDE SEQUENCE [LARGE SCALE GENOMIC DNA]</scope>
    <source>
        <strain evidence="6 7">WP2-W18-ESBL-01</strain>
    </source>
</reference>
<evidence type="ECO:0000259" key="5">
    <source>
        <dbReference type="PROSITE" id="PS01124"/>
    </source>
</evidence>
<evidence type="ECO:0000256" key="1">
    <source>
        <dbReference type="ARBA" id="ARBA00023015"/>
    </source>
</evidence>
<dbReference type="SUPFAM" id="SSF46689">
    <property type="entry name" value="Homeodomain-like"/>
    <property type="match status" value="2"/>
</dbReference>
<dbReference type="Pfam" id="PF12833">
    <property type="entry name" value="HTH_18"/>
    <property type="match status" value="1"/>
</dbReference>
<dbReference type="PANTHER" id="PTHR46796:SF6">
    <property type="entry name" value="ARAC SUBFAMILY"/>
    <property type="match status" value="1"/>
</dbReference>
<dbReference type="Gene3D" id="1.10.10.60">
    <property type="entry name" value="Homeodomain-like"/>
    <property type="match status" value="2"/>
</dbReference>
<dbReference type="PROSITE" id="PS00041">
    <property type="entry name" value="HTH_ARAC_FAMILY_1"/>
    <property type="match status" value="1"/>
</dbReference>
<dbReference type="GO" id="GO:0043565">
    <property type="term" value="F:sequence-specific DNA binding"/>
    <property type="evidence" value="ECO:0007669"/>
    <property type="project" value="InterPro"/>
</dbReference>
<dbReference type="PANTHER" id="PTHR46796">
    <property type="entry name" value="HTH-TYPE TRANSCRIPTIONAL ACTIVATOR RHAS-RELATED"/>
    <property type="match status" value="1"/>
</dbReference>
<protein>
    <submittedName>
        <fullName evidence="6">AraC family transcriptional regulator</fullName>
    </submittedName>
</protein>
<sequence length="314" mass="35237">MATGKGRQVPKRETSVQHAMQQTRQAGVFDALVSTGARLEDSCWLEPGLGVASWCNRYDQTRYHKPGNHTISVYLQGGEQTERLDGPGGHGGAGKVCIMPDHHRSEWLVREEFRFFHLYFTPAHFTRIAEQACDKEGRHLQLEDKTFIDDPQAAALVQGQLMKLDWQHGIDRMALSHGAWMLMLHAYRHHTREAPALPEVRGGLAPAVVRRVQEYLQAHLAEPVTLGELAREAGLSEYHFARMFGQSLGCPPHRYLLGLRLKRAKQLLAGSEPLASIAAQCGFSSQAHFGNRFREAFGLSPGQWRAQLSFSCHR</sequence>
<accession>A0A6S4TN41</accession>
<dbReference type="AlphaFoldDB" id="A0A6S4TN41"/>
<proteinExistence type="predicted"/>
<keyword evidence="2" id="KW-0238">DNA-binding</keyword>
<keyword evidence="1" id="KW-0805">Transcription regulation</keyword>
<dbReference type="Proteomes" id="UP000515756">
    <property type="component" value="Chromosome"/>
</dbReference>
<name>A0A6S4TN41_AERCA</name>
<evidence type="ECO:0000256" key="4">
    <source>
        <dbReference type="SAM" id="MobiDB-lite"/>
    </source>
</evidence>
<dbReference type="InterPro" id="IPR018060">
    <property type="entry name" value="HTH_AraC"/>
</dbReference>
<dbReference type="SMART" id="SM00342">
    <property type="entry name" value="HTH_ARAC"/>
    <property type="match status" value="1"/>
</dbReference>
<feature type="region of interest" description="Disordered" evidence="4">
    <location>
        <begin position="1"/>
        <end position="21"/>
    </location>
</feature>
<evidence type="ECO:0000313" key="6">
    <source>
        <dbReference type="EMBL" id="BBQ30515.1"/>
    </source>
</evidence>
<gene>
    <name evidence="6" type="ORF">WP2W18E01_20970</name>
</gene>
<dbReference type="InterPro" id="IPR050204">
    <property type="entry name" value="AraC_XylS_family_regulators"/>
</dbReference>
<evidence type="ECO:0000313" key="7">
    <source>
        <dbReference type="Proteomes" id="UP000515756"/>
    </source>
</evidence>
<evidence type="ECO:0000256" key="2">
    <source>
        <dbReference type="ARBA" id="ARBA00023125"/>
    </source>
</evidence>
<feature type="domain" description="HTH araC/xylS-type" evidence="5">
    <location>
        <begin position="210"/>
        <end position="307"/>
    </location>
</feature>
<dbReference type="InterPro" id="IPR009057">
    <property type="entry name" value="Homeodomain-like_sf"/>
</dbReference>
<keyword evidence="3" id="KW-0804">Transcription</keyword>
<dbReference type="InterPro" id="IPR020449">
    <property type="entry name" value="Tscrpt_reg_AraC-type_HTH"/>
</dbReference>
<organism evidence="6 7">
    <name type="scientific">Aeromonas caviae</name>
    <name type="common">Aeromonas punctata</name>
    <dbReference type="NCBI Taxonomy" id="648"/>
    <lineage>
        <taxon>Bacteria</taxon>
        <taxon>Pseudomonadati</taxon>
        <taxon>Pseudomonadota</taxon>
        <taxon>Gammaproteobacteria</taxon>
        <taxon>Aeromonadales</taxon>
        <taxon>Aeromonadaceae</taxon>
        <taxon>Aeromonas</taxon>
    </lineage>
</organism>
<dbReference type="EMBL" id="AP021927">
    <property type="protein sequence ID" value="BBQ30515.1"/>
    <property type="molecule type" value="Genomic_DNA"/>
</dbReference>
<dbReference type="GO" id="GO:0003700">
    <property type="term" value="F:DNA-binding transcription factor activity"/>
    <property type="evidence" value="ECO:0007669"/>
    <property type="project" value="InterPro"/>
</dbReference>